<dbReference type="RefSeq" id="WP_344719767.1">
    <property type="nucleotide sequence ID" value="NZ_BAAAUS010000006.1"/>
</dbReference>
<proteinExistence type="predicted"/>
<comment type="caution">
    <text evidence="1">The sequence shown here is derived from an EMBL/GenBank/DDBJ whole genome shotgun (WGS) entry which is preliminary data.</text>
</comment>
<keyword evidence="2" id="KW-1185">Reference proteome</keyword>
<evidence type="ECO:0000313" key="1">
    <source>
        <dbReference type="EMBL" id="MFD1517842.1"/>
    </source>
</evidence>
<name>A0ABW4ES11_9PSEU</name>
<organism evidence="1 2">
    <name type="scientific">Pseudonocardia yunnanensis</name>
    <dbReference type="NCBI Taxonomy" id="58107"/>
    <lineage>
        <taxon>Bacteria</taxon>
        <taxon>Bacillati</taxon>
        <taxon>Actinomycetota</taxon>
        <taxon>Actinomycetes</taxon>
        <taxon>Pseudonocardiales</taxon>
        <taxon>Pseudonocardiaceae</taxon>
        <taxon>Pseudonocardia</taxon>
    </lineage>
</organism>
<accession>A0ABW4ES11</accession>
<gene>
    <name evidence="1" type="ORF">ACFSJD_10105</name>
</gene>
<dbReference type="EMBL" id="JBHUCO010000012">
    <property type="protein sequence ID" value="MFD1517842.1"/>
    <property type="molecule type" value="Genomic_DNA"/>
</dbReference>
<reference evidence="2" key="1">
    <citation type="journal article" date="2019" name="Int. J. Syst. Evol. Microbiol.">
        <title>The Global Catalogue of Microorganisms (GCM) 10K type strain sequencing project: providing services to taxonomists for standard genome sequencing and annotation.</title>
        <authorList>
            <consortium name="The Broad Institute Genomics Platform"/>
            <consortium name="The Broad Institute Genome Sequencing Center for Infectious Disease"/>
            <person name="Wu L."/>
            <person name="Ma J."/>
        </authorList>
    </citation>
    <scope>NUCLEOTIDE SEQUENCE [LARGE SCALE GENOMIC DNA]</scope>
    <source>
        <strain evidence="2">CCM 7043</strain>
    </source>
</reference>
<dbReference type="Proteomes" id="UP001597114">
    <property type="component" value="Unassembled WGS sequence"/>
</dbReference>
<evidence type="ECO:0000313" key="2">
    <source>
        <dbReference type="Proteomes" id="UP001597114"/>
    </source>
</evidence>
<protein>
    <submittedName>
        <fullName evidence="1">Uncharacterized protein</fullName>
    </submittedName>
</protein>
<sequence length="54" mass="5961">MLTARAVVPIGPAPTDLFPEGYTPADIWLHDLARRRPETRRSGRLPGAPARARL</sequence>